<keyword evidence="1" id="KW-0472">Membrane</keyword>
<dbReference type="EMBL" id="CU633749">
    <property type="protein sequence ID" value="CAQ69773.1"/>
    <property type="molecule type" value="Genomic_DNA"/>
</dbReference>
<evidence type="ECO:0000313" key="2">
    <source>
        <dbReference type="EMBL" id="CAQ69773.1"/>
    </source>
</evidence>
<name>B3R1G7_CUPTR</name>
<organism evidence="2 3">
    <name type="scientific">Cupriavidus taiwanensis (strain DSM 17343 / BCRC 17206 / CCUG 44338 / CIP 107171 / LMG 19424 / R1)</name>
    <name type="common">Ralstonia taiwanensis (strain LMG 19424)</name>
    <dbReference type="NCBI Taxonomy" id="977880"/>
    <lineage>
        <taxon>Bacteria</taxon>
        <taxon>Pseudomonadati</taxon>
        <taxon>Pseudomonadota</taxon>
        <taxon>Betaproteobacteria</taxon>
        <taxon>Burkholderiales</taxon>
        <taxon>Burkholderiaceae</taxon>
        <taxon>Cupriavidus</taxon>
    </lineage>
</organism>
<evidence type="ECO:0000256" key="1">
    <source>
        <dbReference type="SAM" id="Phobius"/>
    </source>
</evidence>
<evidence type="ECO:0000313" key="3">
    <source>
        <dbReference type="Proteomes" id="UP000001692"/>
    </source>
</evidence>
<gene>
    <name evidence="2" type="ordered locus">RALTA_A1832</name>
</gene>
<protein>
    <submittedName>
        <fullName evidence="2">Uncharacterized protein</fullName>
    </submittedName>
</protein>
<sequence length="79" mass="8632">MLPRRRTGNGTYWLCARPIDVIERREQAMQDKCRWRTRILAVAALAALLGGCAVGGGADGRESSITTYGTLDIGISHTR</sequence>
<dbReference type="Proteomes" id="UP000001692">
    <property type="component" value="Chromosome 1"/>
</dbReference>
<feature type="transmembrane region" description="Helical" evidence="1">
    <location>
        <begin position="39"/>
        <end position="58"/>
    </location>
</feature>
<keyword evidence="1" id="KW-1133">Transmembrane helix</keyword>
<keyword evidence="3" id="KW-1185">Reference proteome</keyword>
<reference evidence="2 3" key="1">
    <citation type="journal article" date="2008" name="Genome Res.">
        <title>Genome sequence of the beta-rhizobium Cupriavidus taiwanensis and comparative genomics of rhizobia.</title>
        <authorList>
            <person name="Amadou C."/>
            <person name="Pascal G."/>
            <person name="Mangenot S."/>
            <person name="Glew M."/>
            <person name="Bontemps C."/>
            <person name="Capela D."/>
            <person name="Carrere S."/>
            <person name="Cruveiller S."/>
            <person name="Dossat C."/>
            <person name="Lajus A."/>
            <person name="Marchetti M."/>
            <person name="Poinsot V."/>
            <person name="Rouy Z."/>
            <person name="Servin B."/>
            <person name="Saad M."/>
            <person name="Schenowitz C."/>
            <person name="Barbe V."/>
            <person name="Batut J."/>
            <person name="Medigue C."/>
            <person name="Masson-Boivin C."/>
        </authorList>
    </citation>
    <scope>NUCLEOTIDE SEQUENCE [LARGE SCALE GENOMIC DNA]</scope>
    <source>
        <strain evidence="3">DSM 17343 / BCRC 17206 / CCUG 44338 / CIP 107171 / LMG 19424 / R1</strain>
    </source>
</reference>
<dbReference type="eggNOG" id="ENOG502ZKVP">
    <property type="taxonomic scope" value="Bacteria"/>
</dbReference>
<proteinExistence type="predicted"/>
<dbReference type="AlphaFoldDB" id="B3R1G7"/>
<dbReference type="KEGG" id="cti:RALTA_A1832"/>
<accession>B3R1G7</accession>
<keyword evidence="1" id="KW-0812">Transmembrane</keyword>
<dbReference type="HOGENOM" id="CLU_2600185_0_0_4"/>